<evidence type="ECO:0000256" key="3">
    <source>
        <dbReference type="ARBA" id="ARBA00023315"/>
    </source>
</evidence>
<feature type="domain" description="2-oxoacid dehydrogenase acyltransferase catalytic" evidence="5">
    <location>
        <begin position="46"/>
        <end position="121"/>
    </location>
</feature>
<proteinExistence type="predicted"/>
<dbReference type="GO" id="GO:0016407">
    <property type="term" value="F:acetyltransferase activity"/>
    <property type="evidence" value="ECO:0007669"/>
    <property type="project" value="TreeGrafter"/>
</dbReference>
<dbReference type="PANTHER" id="PTHR43178">
    <property type="entry name" value="DIHYDROLIPOAMIDE ACETYLTRANSFERASE COMPONENT OF PYRUVATE DEHYDROGENASE COMPLEX"/>
    <property type="match status" value="1"/>
</dbReference>
<dbReference type="GO" id="GO:0005737">
    <property type="term" value="C:cytoplasm"/>
    <property type="evidence" value="ECO:0007669"/>
    <property type="project" value="TreeGrafter"/>
</dbReference>
<evidence type="ECO:0000256" key="1">
    <source>
        <dbReference type="ARBA" id="ARBA00001938"/>
    </source>
</evidence>
<protein>
    <recommendedName>
        <fullName evidence="5">2-oxoacid dehydrogenase acyltransferase catalytic domain-containing protein</fullName>
    </recommendedName>
</protein>
<dbReference type="InterPro" id="IPR001078">
    <property type="entry name" value="2-oxoacid_DH_actylTfrase"/>
</dbReference>
<dbReference type="InterPro" id="IPR050743">
    <property type="entry name" value="2-oxoacid_DH_E2_comp"/>
</dbReference>
<evidence type="ECO:0000313" key="6">
    <source>
        <dbReference type="EMBL" id="BBP89000.1"/>
    </source>
</evidence>
<accession>A0A5S9M5Y7</accession>
<comment type="cofactor">
    <cofactor evidence="1">
        <name>(R)-lipoate</name>
        <dbReference type="ChEBI" id="CHEBI:83088"/>
    </cofactor>
</comment>
<evidence type="ECO:0000256" key="2">
    <source>
        <dbReference type="ARBA" id="ARBA00022679"/>
    </source>
</evidence>
<gene>
    <name evidence="6" type="ORF">BsIDN1_26180</name>
</gene>
<reference evidence="6 7" key="1">
    <citation type="submission" date="2019-12" db="EMBL/GenBank/DDBJ databases">
        <title>Full genome sequence of a Bacillus safensis strain isolated from commercially available natto in Indonesia.</title>
        <authorList>
            <person name="Yoshida M."/>
            <person name="Uomi M."/>
            <person name="Waturangi D."/>
            <person name="Ekaputri J.J."/>
            <person name="Setiamarga D.H.E."/>
        </authorList>
    </citation>
    <scope>NUCLEOTIDE SEQUENCE [LARGE SCALE GENOMIC DNA]</scope>
    <source>
        <strain evidence="6 7">IDN1</strain>
    </source>
</reference>
<dbReference type="GO" id="GO:0031405">
    <property type="term" value="F:lipoic acid binding"/>
    <property type="evidence" value="ECO:0007669"/>
    <property type="project" value="TreeGrafter"/>
</dbReference>
<dbReference type="Pfam" id="PF00198">
    <property type="entry name" value="2-oxoacid_dh"/>
    <property type="match status" value="1"/>
</dbReference>
<feature type="region of interest" description="Disordered" evidence="4">
    <location>
        <begin position="1"/>
        <end position="43"/>
    </location>
</feature>
<sequence length="122" mass="13131">MLKEDIDSFVNGGSAAQEAAPQAAESAKEEAAPKAAAAPVLEGEFPETREKMSGIRKAIAKAMVNSKHTAPHVTLMDEVDVTNLVAHRKQFKQVAADQGIKLTYLPYVVKSSNFCFEKVPST</sequence>
<dbReference type="SUPFAM" id="SSF52777">
    <property type="entry name" value="CoA-dependent acyltransferases"/>
    <property type="match status" value="1"/>
</dbReference>
<dbReference type="EMBL" id="AP021906">
    <property type="protein sequence ID" value="BBP89000.1"/>
    <property type="molecule type" value="Genomic_DNA"/>
</dbReference>
<feature type="compositionally biased region" description="Low complexity" evidence="4">
    <location>
        <begin position="14"/>
        <end position="25"/>
    </location>
</feature>
<evidence type="ECO:0000313" key="7">
    <source>
        <dbReference type="Proteomes" id="UP000464658"/>
    </source>
</evidence>
<keyword evidence="3" id="KW-0012">Acyltransferase</keyword>
<keyword evidence="2" id="KW-0808">Transferase</keyword>
<name>A0A5S9M5Y7_BACIA</name>
<organism evidence="6 7">
    <name type="scientific">Bacillus safensis</name>
    <dbReference type="NCBI Taxonomy" id="561879"/>
    <lineage>
        <taxon>Bacteria</taxon>
        <taxon>Bacillati</taxon>
        <taxon>Bacillota</taxon>
        <taxon>Bacilli</taxon>
        <taxon>Bacillales</taxon>
        <taxon>Bacillaceae</taxon>
        <taxon>Bacillus</taxon>
    </lineage>
</organism>
<dbReference type="Proteomes" id="UP000464658">
    <property type="component" value="Chromosome"/>
</dbReference>
<evidence type="ECO:0000259" key="5">
    <source>
        <dbReference type="Pfam" id="PF00198"/>
    </source>
</evidence>
<dbReference type="PANTHER" id="PTHR43178:SF5">
    <property type="entry name" value="LIPOAMIDE ACYLTRANSFERASE COMPONENT OF BRANCHED-CHAIN ALPHA-KETO ACID DEHYDROGENASE COMPLEX, MITOCHONDRIAL"/>
    <property type="match status" value="1"/>
</dbReference>
<dbReference type="AlphaFoldDB" id="A0A5S9M5Y7"/>
<dbReference type="Gene3D" id="3.30.559.10">
    <property type="entry name" value="Chloramphenicol acetyltransferase-like domain"/>
    <property type="match status" value="1"/>
</dbReference>
<dbReference type="InterPro" id="IPR023213">
    <property type="entry name" value="CAT-like_dom_sf"/>
</dbReference>
<evidence type="ECO:0000256" key="4">
    <source>
        <dbReference type="SAM" id="MobiDB-lite"/>
    </source>
</evidence>